<name>A0A812Q6Q4_9DINO</name>
<evidence type="ECO:0000313" key="2">
    <source>
        <dbReference type="Proteomes" id="UP000601435"/>
    </source>
</evidence>
<sequence>VSFLRKYVTVDMLKSQLDELAGSDPVISSRIEDQFSLLFPTEASAARPIPADAFQGTARRCRVHRPGLTQTLLIPPARTQGILQIRLSLLQASDLT</sequence>
<feature type="non-terminal residue" evidence="1">
    <location>
        <position position="1"/>
    </location>
</feature>
<reference evidence="1" key="1">
    <citation type="submission" date="2021-02" db="EMBL/GenBank/DDBJ databases">
        <authorList>
            <person name="Dougan E. K."/>
            <person name="Rhodes N."/>
            <person name="Thang M."/>
            <person name="Chan C."/>
        </authorList>
    </citation>
    <scope>NUCLEOTIDE SEQUENCE</scope>
</reference>
<protein>
    <submittedName>
        <fullName evidence="1">Uncharacterized protein</fullName>
    </submittedName>
</protein>
<gene>
    <name evidence="1" type="ORF">SNEC2469_LOCUS10513</name>
</gene>
<proteinExistence type="predicted"/>
<dbReference type="OrthoDB" id="425929at2759"/>
<dbReference type="AlphaFoldDB" id="A0A812Q6Q4"/>
<organism evidence="1 2">
    <name type="scientific">Symbiodinium necroappetens</name>
    <dbReference type="NCBI Taxonomy" id="1628268"/>
    <lineage>
        <taxon>Eukaryota</taxon>
        <taxon>Sar</taxon>
        <taxon>Alveolata</taxon>
        <taxon>Dinophyceae</taxon>
        <taxon>Suessiales</taxon>
        <taxon>Symbiodiniaceae</taxon>
        <taxon>Symbiodinium</taxon>
    </lineage>
</organism>
<evidence type="ECO:0000313" key="1">
    <source>
        <dbReference type="EMBL" id="CAE7387340.1"/>
    </source>
</evidence>
<comment type="caution">
    <text evidence="1">The sequence shown here is derived from an EMBL/GenBank/DDBJ whole genome shotgun (WGS) entry which is preliminary data.</text>
</comment>
<keyword evidence="2" id="KW-1185">Reference proteome</keyword>
<dbReference type="EMBL" id="CAJNJA010016748">
    <property type="protein sequence ID" value="CAE7387340.1"/>
    <property type="molecule type" value="Genomic_DNA"/>
</dbReference>
<accession>A0A812Q6Q4</accession>
<dbReference type="Proteomes" id="UP000601435">
    <property type="component" value="Unassembled WGS sequence"/>
</dbReference>